<comment type="caution">
    <text evidence="1">The sequence shown here is derived from an EMBL/GenBank/DDBJ whole genome shotgun (WGS) entry which is preliminary data.</text>
</comment>
<reference evidence="1 2" key="1">
    <citation type="submission" date="2018-10" db="EMBL/GenBank/DDBJ databases">
        <title>Phylogenomics of Brevibacillus.</title>
        <authorList>
            <person name="Dunlap C."/>
        </authorList>
    </citation>
    <scope>NUCLEOTIDE SEQUENCE [LARGE SCALE GENOMIC DNA]</scope>
    <source>
        <strain evidence="1 2">JCM 15716</strain>
    </source>
</reference>
<evidence type="ECO:0000313" key="2">
    <source>
        <dbReference type="Proteomes" id="UP000271031"/>
    </source>
</evidence>
<keyword evidence="2" id="KW-1185">Reference proteome</keyword>
<evidence type="ECO:0000313" key="1">
    <source>
        <dbReference type="EMBL" id="RNB91998.1"/>
    </source>
</evidence>
<dbReference type="EMBL" id="RHHQ01000004">
    <property type="protein sequence ID" value="RNB91998.1"/>
    <property type="molecule type" value="Genomic_DNA"/>
</dbReference>
<sequence length="149" mass="16988">MMQRDIKLKNCQIYNDNGDIIEGTLEGKFVLKATYGEVNRLQKGAVQTVNDWHVEVTLKLTSTNAALKYEIVDKMTQGKTPILPMLIGETVDKEANHKERVKITDIYLNPEELTLWEAKAEGNDNATYEIKGRSNEKPVFLDKLPEYSE</sequence>
<proteinExistence type="predicted"/>
<dbReference type="OrthoDB" id="2469350at2"/>
<protein>
    <submittedName>
        <fullName evidence="1">Uncharacterized protein</fullName>
    </submittedName>
</protein>
<dbReference type="AlphaFoldDB" id="A0A3M8DV01"/>
<dbReference type="InterPro" id="IPR038628">
    <property type="entry name" value="XkdM-like_sf"/>
</dbReference>
<name>A0A3M8DV01_9BACL</name>
<accession>A0A3M8DV01</accession>
<organism evidence="1 2">
    <name type="scientific">Brevibacillus fluminis</name>
    <dbReference type="NCBI Taxonomy" id="511487"/>
    <lineage>
        <taxon>Bacteria</taxon>
        <taxon>Bacillati</taxon>
        <taxon>Bacillota</taxon>
        <taxon>Bacilli</taxon>
        <taxon>Bacillales</taxon>
        <taxon>Paenibacillaceae</taxon>
        <taxon>Brevibacillus</taxon>
    </lineage>
</organism>
<dbReference type="Gene3D" id="2.30.110.40">
    <property type="entry name" value="Phage tail tube protein"/>
    <property type="match status" value="1"/>
</dbReference>
<gene>
    <name evidence="1" type="ORF">EDM56_04390</name>
</gene>
<dbReference type="Proteomes" id="UP000271031">
    <property type="component" value="Unassembled WGS sequence"/>
</dbReference>